<organism evidence="1">
    <name type="scientific">Nothobranchius rachovii</name>
    <name type="common">bluefin notho</name>
    <dbReference type="NCBI Taxonomy" id="451742"/>
    <lineage>
        <taxon>Eukaryota</taxon>
        <taxon>Metazoa</taxon>
        <taxon>Chordata</taxon>
        <taxon>Craniata</taxon>
        <taxon>Vertebrata</taxon>
        <taxon>Euteleostomi</taxon>
        <taxon>Actinopterygii</taxon>
        <taxon>Neopterygii</taxon>
        <taxon>Teleostei</taxon>
        <taxon>Neoteleostei</taxon>
        <taxon>Acanthomorphata</taxon>
        <taxon>Ovalentaria</taxon>
        <taxon>Atherinomorphae</taxon>
        <taxon>Cyprinodontiformes</taxon>
        <taxon>Nothobranchiidae</taxon>
        <taxon>Nothobranchius</taxon>
    </lineage>
</organism>
<reference evidence="1" key="1">
    <citation type="submission" date="2016-05" db="EMBL/GenBank/DDBJ databases">
        <authorList>
            <person name="Lavstsen T."/>
            <person name="Jespersen J.S."/>
        </authorList>
    </citation>
    <scope>NUCLEOTIDE SEQUENCE</scope>
    <source>
        <tissue evidence="1">Brain</tissue>
    </source>
</reference>
<protein>
    <submittedName>
        <fullName evidence="1">Uncharacterized protein</fullName>
    </submittedName>
</protein>
<feature type="non-terminal residue" evidence="1">
    <location>
        <position position="49"/>
    </location>
</feature>
<name>A0A1A8RCI6_9TELE</name>
<gene>
    <name evidence="1" type="primary">Nfu_g_1_011675</name>
</gene>
<feature type="non-terminal residue" evidence="1">
    <location>
        <position position="1"/>
    </location>
</feature>
<proteinExistence type="predicted"/>
<accession>A0A1A8RCI6</accession>
<dbReference type="AlphaFoldDB" id="A0A1A8RCI6"/>
<dbReference type="EMBL" id="HAEH01015961">
    <property type="protein sequence ID" value="SBS03766.1"/>
    <property type="molecule type" value="Transcribed_RNA"/>
</dbReference>
<sequence length="49" mass="5621">DSSRILPKQDQAQMNPWSDFPSEQILQVMCSHCMTQFSDATLLLTLYVC</sequence>
<reference evidence="1" key="2">
    <citation type="submission" date="2016-06" db="EMBL/GenBank/DDBJ databases">
        <title>The genome of a short-lived fish provides insights into sex chromosome evolution and the genetic control of aging.</title>
        <authorList>
            <person name="Reichwald K."/>
            <person name="Felder M."/>
            <person name="Petzold A."/>
            <person name="Koch P."/>
            <person name="Groth M."/>
            <person name="Platzer M."/>
        </authorList>
    </citation>
    <scope>NUCLEOTIDE SEQUENCE</scope>
    <source>
        <tissue evidence="1">Brain</tissue>
    </source>
</reference>
<evidence type="ECO:0000313" key="1">
    <source>
        <dbReference type="EMBL" id="SBS03766.1"/>
    </source>
</evidence>